<dbReference type="EMBL" id="DS028093">
    <property type="protein sequence ID" value="KMP00439.1"/>
    <property type="molecule type" value="Genomic_DNA"/>
</dbReference>
<dbReference type="Proteomes" id="UP000054565">
    <property type="component" value="Unassembled WGS sequence"/>
</dbReference>
<evidence type="ECO:0000313" key="3">
    <source>
        <dbReference type="Proteomes" id="UP000054565"/>
    </source>
</evidence>
<sequence length="168" mass="18390">MTISATKTATTWLTVVAQTALGLMKPWTVSGSGQTPHTGNKEAPLQGIEDDGSEEHPEKILSSSHRRECQCLVDFNLSPLHPQRTQKTRPEASIEVQAARLDFPGTRLGKNLVMMQTLPSTPMLRNPPRAVLTLSLRLLQSSIHRKETSPRTSIVGLPGSSCAAIFRR</sequence>
<accession>A0A0J6Y075</accession>
<proteinExistence type="predicted"/>
<name>A0A0J6Y075_COCIT</name>
<protein>
    <submittedName>
        <fullName evidence="2">Uncharacterized protein</fullName>
    </submittedName>
</protein>
<evidence type="ECO:0000256" key="1">
    <source>
        <dbReference type="SAM" id="MobiDB-lite"/>
    </source>
</evidence>
<organism evidence="2 3">
    <name type="scientific">Coccidioides immitis RMSCC 2394</name>
    <dbReference type="NCBI Taxonomy" id="404692"/>
    <lineage>
        <taxon>Eukaryota</taxon>
        <taxon>Fungi</taxon>
        <taxon>Dikarya</taxon>
        <taxon>Ascomycota</taxon>
        <taxon>Pezizomycotina</taxon>
        <taxon>Eurotiomycetes</taxon>
        <taxon>Eurotiomycetidae</taxon>
        <taxon>Onygenales</taxon>
        <taxon>Onygenaceae</taxon>
        <taxon>Coccidioides</taxon>
    </lineage>
</organism>
<feature type="region of interest" description="Disordered" evidence="1">
    <location>
        <begin position="28"/>
        <end position="63"/>
    </location>
</feature>
<evidence type="ECO:0000313" key="2">
    <source>
        <dbReference type="EMBL" id="KMP00439.1"/>
    </source>
</evidence>
<feature type="compositionally biased region" description="Polar residues" evidence="1">
    <location>
        <begin position="29"/>
        <end position="38"/>
    </location>
</feature>
<dbReference type="AlphaFoldDB" id="A0A0J6Y075"/>
<gene>
    <name evidence="2" type="ORF">CIRG_00581</name>
</gene>
<reference evidence="3" key="1">
    <citation type="journal article" date="2010" name="Genome Res.">
        <title>Population genomic sequencing of Coccidioides fungi reveals recent hybridization and transposon control.</title>
        <authorList>
            <person name="Neafsey D.E."/>
            <person name="Barker B.M."/>
            <person name="Sharpton T.J."/>
            <person name="Stajich J.E."/>
            <person name="Park D.J."/>
            <person name="Whiston E."/>
            <person name="Hung C.-Y."/>
            <person name="McMahan C."/>
            <person name="White J."/>
            <person name="Sykes S."/>
            <person name="Heiman D."/>
            <person name="Young S."/>
            <person name="Zeng Q."/>
            <person name="Abouelleil A."/>
            <person name="Aftuck L."/>
            <person name="Bessette D."/>
            <person name="Brown A."/>
            <person name="FitzGerald M."/>
            <person name="Lui A."/>
            <person name="Macdonald J.P."/>
            <person name="Priest M."/>
            <person name="Orbach M.J."/>
            <person name="Galgiani J.N."/>
            <person name="Kirkland T.N."/>
            <person name="Cole G.T."/>
            <person name="Birren B.W."/>
            <person name="Henn M.R."/>
            <person name="Taylor J.W."/>
            <person name="Rounsley S.D."/>
        </authorList>
    </citation>
    <scope>NUCLEOTIDE SEQUENCE [LARGE SCALE GENOMIC DNA]</scope>
    <source>
        <strain evidence="3">RMSCC 2394</strain>
    </source>
</reference>
<feature type="compositionally biased region" description="Basic and acidic residues" evidence="1">
    <location>
        <begin position="54"/>
        <end position="63"/>
    </location>
</feature>